<dbReference type="InterPro" id="IPR006029">
    <property type="entry name" value="Neurotrans-gated_channel_TM"/>
</dbReference>
<keyword evidence="3" id="KW-0472">Membrane</keyword>
<dbReference type="Pfam" id="PF02932">
    <property type="entry name" value="Neur_chan_memb"/>
    <property type="match status" value="1"/>
</dbReference>
<dbReference type="AlphaFoldDB" id="A0A8S3UUD2"/>
<sequence length="611" mass="70508">MHYFVGSSWEQPLLPPSEKNSNQGYPGSCEKGAFNGEATLMDHILSGYNPAARPRINATESVMVDVGFYLTRLDHTRWNDDFLRWNATDFNNISKIIVPTAKVWKPDLALDNRYVELIMQWKREQRYVLAEWRMGHRAYKADQTRMVVWREYTGVYIPRDTKQSRPLTSFPVSHTTDHSQVLDHKAVPDHSQVLDHKAVSHTPDHSQVLDHKAVSHTPDHSQVLDHKAVSHTSFRPQSSKSPVLDHKSVLNHKAVSKSHTDHSQDSKSHTRPLTSFRPQSNCYPDSHAPEDPVLHHQHCIAMFLHVTPSINGVSLTTGRWGKEIYLLFFMAESTFSVAVSVIVLNLHLRTEYKPPPNWLRKLVLHWMAKMLFMNVSEANKVVPENKDSAHSKDFASSSMPEVHVDRKESKIISNFHTYHTHEPHPHELHTHDQHIHEAHSNELHIHEPHQHEKHLHEPHQHEQHLHELHTHELHPPTINIGESHSADSGMKDHSSSHFHTVHSPVSTKVHFDGHSNMSPQLEKSALRVMKSLANLDHVPKNQSRIEFMKLIKDTYRDLCQQRADDELDQLFENEWKRIARVVDRFFFLITSMFIVISSIAIFAVIPYGHSD</sequence>
<feature type="region of interest" description="Disordered" evidence="2">
    <location>
        <begin position="198"/>
        <end position="288"/>
    </location>
</feature>
<comment type="subcellular location">
    <subcellularLocation>
        <location evidence="1">Membrane</location>
        <topology evidence="1">Multi-pass membrane protein</topology>
    </subcellularLocation>
</comment>
<evidence type="ECO:0000256" key="2">
    <source>
        <dbReference type="SAM" id="MobiDB-lite"/>
    </source>
</evidence>
<dbReference type="InterPro" id="IPR036719">
    <property type="entry name" value="Neuro-gated_channel_TM_sf"/>
</dbReference>
<gene>
    <name evidence="6" type="ORF">MEDL_56779</name>
</gene>
<accession>A0A8S3UUD2</accession>
<dbReference type="Proteomes" id="UP000683360">
    <property type="component" value="Unassembled WGS sequence"/>
</dbReference>
<dbReference type="SUPFAM" id="SSF90112">
    <property type="entry name" value="Neurotransmitter-gated ion-channel transmembrane pore"/>
    <property type="match status" value="1"/>
</dbReference>
<feature type="domain" description="Neurotransmitter-gated ion-channel ligand-binding" evidence="4">
    <location>
        <begin position="38"/>
        <end position="116"/>
    </location>
</feature>
<feature type="transmembrane region" description="Helical" evidence="3">
    <location>
        <begin position="324"/>
        <end position="346"/>
    </location>
</feature>
<feature type="compositionally biased region" description="Basic and acidic residues" evidence="2">
    <location>
        <begin position="258"/>
        <end position="268"/>
    </location>
</feature>
<name>A0A8S3UUD2_MYTED</name>
<protein>
    <submittedName>
        <fullName evidence="6">Uncharacterized protein</fullName>
    </submittedName>
</protein>
<keyword evidence="3" id="KW-0812">Transmembrane</keyword>
<evidence type="ECO:0000313" key="7">
    <source>
        <dbReference type="Proteomes" id="UP000683360"/>
    </source>
</evidence>
<keyword evidence="7" id="KW-1185">Reference proteome</keyword>
<evidence type="ECO:0000313" key="6">
    <source>
        <dbReference type="EMBL" id="CAG2244786.1"/>
    </source>
</evidence>
<feature type="domain" description="Neurotransmitter-gated ion-channel transmembrane" evidence="5">
    <location>
        <begin position="325"/>
        <end position="602"/>
    </location>
</feature>
<organism evidence="6 7">
    <name type="scientific">Mytilus edulis</name>
    <name type="common">Blue mussel</name>
    <dbReference type="NCBI Taxonomy" id="6550"/>
    <lineage>
        <taxon>Eukaryota</taxon>
        <taxon>Metazoa</taxon>
        <taxon>Spiralia</taxon>
        <taxon>Lophotrochozoa</taxon>
        <taxon>Mollusca</taxon>
        <taxon>Bivalvia</taxon>
        <taxon>Autobranchia</taxon>
        <taxon>Pteriomorphia</taxon>
        <taxon>Mytilida</taxon>
        <taxon>Mytiloidea</taxon>
        <taxon>Mytilidae</taxon>
        <taxon>Mytilinae</taxon>
        <taxon>Mytilus</taxon>
    </lineage>
</organism>
<feature type="transmembrane region" description="Helical" evidence="3">
    <location>
        <begin position="585"/>
        <end position="605"/>
    </location>
</feature>
<dbReference type="Gene3D" id="2.70.170.10">
    <property type="entry name" value="Neurotransmitter-gated ion-channel ligand-binding domain"/>
    <property type="match status" value="1"/>
</dbReference>
<comment type="caution">
    <text evidence="6">The sequence shown here is derived from an EMBL/GenBank/DDBJ whole genome shotgun (WGS) entry which is preliminary data.</text>
</comment>
<dbReference type="Gene3D" id="1.20.58.390">
    <property type="entry name" value="Neurotransmitter-gated ion-channel transmembrane domain"/>
    <property type="match status" value="1"/>
</dbReference>
<dbReference type="SUPFAM" id="SSF63712">
    <property type="entry name" value="Nicotinic receptor ligand binding domain-like"/>
    <property type="match status" value="1"/>
</dbReference>
<dbReference type="InterPro" id="IPR038050">
    <property type="entry name" value="Neuro_actylchol_rec"/>
</dbReference>
<feature type="compositionally biased region" description="Polar residues" evidence="2">
    <location>
        <begin position="230"/>
        <end position="241"/>
    </location>
</feature>
<evidence type="ECO:0000259" key="5">
    <source>
        <dbReference type="Pfam" id="PF02932"/>
    </source>
</evidence>
<dbReference type="GO" id="GO:0016020">
    <property type="term" value="C:membrane"/>
    <property type="evidence" value="ECO:0007669"/>
    <property type="project" value="UniProtKB-SubCell"/>
</dbReference>
<dbReference type="InterPro" id="IPR036734">
    <property type="entry name" value="Neur_chan_lig-bd_sf"/>
</dbReference>
<evidence type="ECO:0000259" key="4">
    <source>
        <dbReference type="Pfam" id="PF02931"/>
    </source>
</evidence>
<dbReference type="InterPro" id="IPR006202">
    <property type="entry name" value="Neur_chan_lig-bd"/>
</dbReference>
<dbReference type="Pfam" id="PF02931">
    <property type="entry name" value="Neur_chan_LBD"/>
    <property type="match status" value="1"/>
</dbReference>
<dbReference type="OrthoDB" id="6270741at2759"/>
<feature type="compositionally biased region" description="Polar residues" evidence="2">
    <location>
        <begin position="271"/>
        <end position="283"/>
    </location>
</feature>
<feature type="compositionally biased region" description="Basic and acidic residues" evidence="2">
    <location>
        <begin position="198"/>
        <end position="228"/>
    </location>
</feature>
<keyword evidence="3" id="KW-1133">Transmembrane helix</keyword>
<evidence type="ECO:0000256" key="3">
    <source>
        <dbReference type="SAM" id="Phobius"/>
    </source>
</evidence>
<evidence type="ECO:0000256" key="1">
    <source>
        <dbReference type="ARBA" id="ARBA00004141"/>
    </source>
</evidence>
<reference evidence="6" key="1">
    <citation type="submission" date="2021-03" db="EMBL/GenBank/DDBJ databases">
        <authorList>
            <person name="Bekaert M."/>
        </authorList>
    </citation>
    <scope>NUCLEOTIDE SEQUENCE</scope>
</reference>
<dbReference type="EMBL" id="CAJPWZ010002747">
    <property type="protein sequence ID" value="CAG2244786.1"/>
    <property type="molecule type" value="Genomic_DNA"/>
</dbReference>
<proteinExistence type="predicted"/>
<dbReference type="GO" id="GO:0005230">
    <property type="term" value="F:extracellular ligand-gated monoatomic ion channel activity"/>
    <property type="evidence" value="ECO:0007669"/>
    <property type="project" value="InterPro"/>
</dbReference>